<protein>
    <submittedName>
        <fullName evidence="2">Uncharacterized protein</fullName>
    </submittedName>
</protein>
<name>A0ABR0SC50_9HYPO</name>
<evidence type="ECO:0000313" key="3">
    <source>
        <dbReference type="Proteomes" id="UP001338125"/>
    </source>
</evidence>
<comment type="caution">
    <text evidence="2">The sequence shown here is derived from an EMBL/GenBank/DDBJ whole genome shotgun (WGS) entry which is preliminary data.</text>
</comment>
<accession>A0ABR0SC50</accession>
<organism evidence="2 3">
    <name type="scientific">Cladobotryum mycophilum</name>
    <dbReference type="NCBI Taxonomy" id="491253"/>
    <lineage>
        <taxon>Eukaryota</taxon>
        <taxon>Fungi</taxon>
        <taxon>Dikarya</taxon>
        <taxon>Ascomycota</taxon>
        <taxon>Pezizomycotina</taxon>
        <taxon>Sordariomycetes</taxon>
        <taxon>Hypocreomycetidae</taxon>
        <taxon>Hypocreales</taxon>
        <taxon>Hypocreaceae</taxon>
        <taxon>Cladobotryum</taxon>
    </lineage>
</organism>
<evidence type="ECO:0000313" key="2">
    <source>
        <dbReference type="EMBL" id="KAK5989752.1"/>
    </source>
</evidence>
<keyword evidence="1" id="KW-0812">Transmembrane</keyword>
<gene>
    <name evidence="2" type="ORF">PT974_08012</name>
</gene>
<reference evidence="2 3" key="1">
    <citation type="submission" date="2024-01" db="EMBL/GenBank/DDBJ databases">
        <title>Complete genome of Cladobotryum mycophilum ATHUM6906.</title>
        <authorList>
            <person name="Christinaki A.C."/>
            <person name="Myridakis A.I."/>
            <person name="Kouvelis V.N."/>
        </authorList>
    </citation>
    <scope>NUCLEOTIDE SEQUENCE [LARGE SCALE GENOMIC DNA]</scope>
    <source>
        <strain evidence="2 3">ATHUM6906</strain>
    </source>
</reference>
<keyword evidence="1" id="KW-1133">Transmembrane helix</keyword>
<sequence>MSMLRLLNETGKEALENIESVSYACIGRGAIVFGLRGQGSLQDWLQSQDAQQPSDGDLVIVVPCVNGIIHEDRDGLTRLCATWDIPGRAIRHLLTRVRGHGSMARQNDSEWQLVTLVTPSGESTASIRMAICSKRQGKPNYLRTIVTCNAESFGDVEHTICEFMKMDFDSSSLGMEMRPLWFSVLISEISVQAWMNMKLDWSSDSERLLQDFRDVMKDVDLSPAMSEVGRWRNIARRSTFYTDLLWAYLDEAKARISTLKKNSDKPEAFIPLEEYVQNLQFPINSSRETFRYLREHLDGSLQMYSTIIEINGMNLVRQNIDSMRRIAESSEAQADEMREYAKESRKDSRDMRRLAFLTMFYLPATAVATIFSIPFLALDDNLQFKAVRKIWIFLVVSVVMTTLTFIASGLWDKFSARKHRMAEMFAPAKSGWTAGNPNPTTVEPEAISLSQVAGGL</sequence>
<evidence type="ECO:0000256" key="1">
    <source>
        <dbReference type="SAM" id="Phobius"/>
    </source>
</evidence>
<dbReference type="EMBL" id="JAVFKD010000014">
    <property type="protein sequence ID" value="KAK5989752.1"/>
    <property type="molecule type" value="Genomic_DNA"/>
</dbReference>
<feature type="transmembrane region" description="Helical" evidence="1">
    <location>
        <begin position="390"/>
        <end position="411"/>
    </location>
</feature>
<proteinExistence type="predicted"/>
<dbReference type="Proteomes" id="UP001338125">
    <property type="component" value="Unassembled WGS sequence"/>
</dbReference>
<feature type="transmembrane region" description="Helical" evidence="1">
    <location>
        <begin position="354"/>
        <end position="378"/>
    </location>
</feature>
<keyword evidence="1" id="KW-0472">Membrane</keyword>
<keyword evidence="3" id="KW-1185">Reference proteome</keyword>
<dbReference type="Gene3D" id="1.20.58.340">
    <property type="entry name" value="Magnesium transport protein CorA, transmembrane region"/>
    <property type="match status" value="1"/>
</dbReference>